<evidence type="ECO:0000313" key="2">
    <source>
        <dbReference type="EMBL" id="MCZ0858602.1"/>
    </source>
</evidence>
<dbReference type="Proteomes" id="UP001072034">
    <property type="component" value="Unassembled WGS sequence"/>
</dbReference>
<feature type="compositionally biased region" description="Basic and acidic residues" evidence="1">
    <location>
        <begin position="15"/>
        <end position="30"/>
    </location>
</feature>
<proteinExistence type="predicted"/>
<comment type="caution">
    <text evidence="2">The sequence shown here is derived from an EMBL/GenBank/DDBJ whole genome shotgun (WGS) entry which is preliminary data.</text>
</comment>
<keyword evidence="3" id="KW-1185">Reference proteome</keyword>
<protein>
    <submittedName>
        <fullName evidence="2">Uncharacterized protein</fullName>
    </submittedName>
</protein>
<name>A0ABT4IA29_9ACTO</name>
<organism evidence="2 3">
    <name type="scientific">Actinomyces israelii</name>
    <dbReference type="NCBI Taxonomy" id="1659"/>
    <lineage>
        <taxon>Bacteria</taxon>
        <taxon>Bacillati</taxon>
        <taxon>Actinomycetota</taxon>
        <taxon>Actinomycetes</taxon>
        <taxon>Actinomycetales</taxon>
        <taxon>Actinomycetaceae</taxon>
        <taxon>Actinomyces</taxon>
    </lineage>
</organism>
<reference evidence="2" key="1">
    <citation type="submission" date="2022-10" db="EMBL/GenBank/DDBJ databases">
        <title>Genome sequence of Actinomyces israelii ATCC 10048.</title>
        <authorList>
            <person name="Watt R.M."/>
            <person name="Tong W.M."/>
        </authorList>
    </citation>
    <scope>NUCLEOTIDE SEQUENCE</scope>
    <source>
        <strain evidence="2">ATCC 10048</strain>
    </source>
</reference>
<evidence type="ECO:0000313" key="3">
    <source>
        <dbReference type="Proteomes" id="UP001072034"/>
    </source>
</evidence>
<feature type="region of interest" description="Disordered" evidence="1">
    <location>
        <begin position="15"/>
        <end position="35"/>
    </location>
</feature>
<sequence>MSLGVGTACSCEELGRQEEAPREAGRHGRDPGIPLSRESNVYEAVEYSGIWIPVAGSHAPELYRCVRLVLMPLRFNPPQVVLAAVAGVYRSTGSRVISA</sequence>
<accession>A0ABT4IA29</accession>
<gene>
    <name evidence="2" type="ORF">OHJ16_11165</name>
</gene>
<evidence type="ECO:0000256" key="1">
    <source>
        <dbReference type="SAM" id="MobiDB-lite"/>
    </source>
</evidence>
<dbReference type="RefSeq" id="WP_268917964.1">
    <property type="nucleotide sequence ID" value="NZ_CP124548.1"/>
</dbReference>
<dbReference type="EMBL" id="JAPTMY010000025">
    <property type="protein sequence ID" value="MCZ0858602.1"/>
    <property type="molecule type" value="Genomic_DNA"/>
</dbReference>